<name>A0ABU5ZLG3_9BACL</name>
<dbReference type="Proteomes" id="UP001310386">
    <property type="component" value="Unassembled WGS sequence"/>
</dbReference>
<dbReference type="EMBL" id="JAYJLD010000033">
    <property type="protein sequence ID" value="MEB3103325.1"/>
    <property type="molecule type" value="Genomic_DNA"/>
</dbReference>
<accession>A0ABU5ZLG3</accession>
<keyword evidence="2" id="KW-1185">Reference proteome</keyword>
<gene>
    <name evidence="1" type="ORF">VF724_16955</name>
</gene>
<dbReference type="RefSeq" id="WP_371755454.1">
    <property type="nucleotide sequence ID" value="NZ_JAYJLD010000033.1"/>
</dbReference>
<proteinExistence type="predicted"/>
<organism evidence="1 2">
    <name type="scientific">Ferviditalea candida</name>
    <dbReference type="NCBI Taxonomy" id="3108399"/>
    <lineage>
        <taxon>Bacteria</taxon>
        <taxon>Bacillati</taxon>
        <taxon>Bacillota</taxon>
        <taxon>Bacilli</taxon>
        <taxon>Bacillales</taxon>
        <taxon>Paenibacillaceae</taxon>
        <taxon>Ferviditalea</taxon>
    </lineage>
</organism>
<reference evidence="1" key="1">
    <citation type="submission" date="2023-12" db="EMBL/GenBank/DDBJ databases">
        <title>Fervidustalea candida gen. nov., sp. nov., a novel member of the family Paenibacillaceae isolated from a geothermal area.</title>
        <authorList>
            <person name="Li W.-J."/>
            <person name="Jiao J.-Y."/>
            <person name="Chen Y."/>
        </authorList>
    </citation>
    <scope>NUCLEOTIDE SEQUENCE</scope>
    <source>
        <strain evidence="1">SYSU GA230002</strain>
    </source>
</reference>
<evidence type="ECO:0000313" key="1">
    <source>
        <dbReference type="EMBL" id="MEB3103325.1"/>
    </source>
</evidence>
<protein>
    <submittedName>
        <fullName evidence="1">Uncharacterized protein</fullName>
    </submittedName>
</protein>
<evidence type="ECO:0000313" key="2">
    <source>
        <dbReference type="Proteomes" id="UP001310386"/>
    </source>
</evidence>
<sequence>MMIAWAYLDKKSAAVDALKDYASMKYIIQNHHCELEEAMERMTSLPSSLPDGRPRAKNPKAGEARLAASLDEIDVLKERYRRALEYMEWFQPAWDALTEDEQFVLSEFYCGGDVRQTDAVGNICERFHIERSSAYNKKNRALSRLALLLYGK</sequence>
<comment type="caution">
    <text evidence="1">The sequence shown here is derived from an EMBL/GenBank/DDBJ whole genome shotgun (WGS) entry which is preliminary data.</text>
</comment>